<protein>
    <recommendedName>
        <fullName evidence="5">Subtilin biosynthesis sensor protein SpaK</fullName>
    </recommendedName>
</protein>
<dbReference type="EMBL" id="WKRA01000006">
    <property type="protein sequence ID" value="MSD15442.1"/>
    <property type="molecule type" value="Genomic_DNA"/>
</dbReference>
<dbReference type="AlphaFoldDB" id="A0A173U4X4"/>
<dbReference type="Proteomes" id="UP000431304">
    <property type="component" value="Unassembled WGS sequence"/>
</dbReference>
<sequence length="158" mass="18243">MAFKCVNELDKFMFQDAEVKKMELNPGLMTMVLLGVAAKHNNPSNDTLTDRYLDDTELRFKSPVITRFLLEGAKYYDANNVLQREVPDQDIPEEQFKEIFRKIQEDGKVFVVTPKPAKNGGACCCEIAVDVEEDTYWIEVEFEKAVVEWEHFLNKVQA</sequence>
<dbReference type="RefSeq" id="WP_021738387.1">
    <property type="nucleotide sequence ID" value="NZ_CABKSU010000029.1"/>
</dbReference>
<evidence type="ECO:0000313" key="2">
    <source>
        <dbReference type="EMBL" id="MSD15442.1"/>
    </source>
</evidence>
<gene>
    <name evidence="1" type="ORF">ERS852448_01835</name>
    <name evidence="2" type="ORF">GKE72_05035</name>
</gene>
<dbReference type="STRING" id="39490.ERS852448_01835"/>
<reference evidence="2 4" key="2">
    <citation type="journal article" date="2019" name="Nat. Med.">
        <title>A library of human gut bacterial isolates paired with longitudinal multiomics data enables mechanistic microbiome research.</title>
        <authorList>
            <person name="Poyet M."/>
            <person name="Groussin M."/>
            <person name="Gibbons S.M."/>
            <person name="Avila-Pacheco J."/>
            <person name="Jiang X."/>
            <person name="Kearney S.M."/>
            <person name="Perrotta A.R."/>
            <person name="Berdy B."/>
            <person name="Zhao S."/>
            <person name="Lieberman T.D."/>
            <person name="Swanson P.K."/>
            <person name="Smith M."/>
            <person name="Roesemann S."/>
            <person name="Alexander J.E."/>
            <person name="Rich S.A."/>
            <person name="Livny J."/>
            <person name="Vlamakis H."/>
            <person name="Clish C."/>
            <person name="Bullock K."/>
            <person name="Deik A."/>
            <person name="Scott J."/>
            <person name="Pierce K.A."/>
            <person name="Xavier R.J."/>
            <person name="Alm E.J."/>
        </authorList>
    </citation>
    <scope>NUCLEOTIDE SEQUENCE [LARGE SCALE GENOMIC DNA]</scope>
    <source>
        <strain evidence="2 4">BIOML-A3</strain>
    </source>
</reference>
<reference evidence="1 3" key="1">
    <citation type="submission" date="2015-09" db="EMBL/GenBank/DDBJ databases">
        <authorList>
            <consortium name="Pathogen Informatics"/>
        </authorList>
    </citation>
    <scope>NUCLEOTIDE SEQUENCE [LARGE SCALE GENOMIC DNA]</scope>
    <source>
        <strain evidence="1 3">2789STDY5608891</strain>
    </source>
</reference>
<organism evidence="1 3">
    <name type="scientific">Eubacterium ramulus</name>
    <dbReference type="NCBI Taxonomy" id="39490"/>
    <lineage>
        <taxon>Bacteria</taxon>
        <taxon>Bacillati</taxon>
        <taxon>Bacillota</taxon>
        <taxon>Clostridia</taxon>
        <taxon>Eubacteriales</taxon>
        <taxon>Eubacteriaceae</taxon>
        <taxon>Eubacterium</taxon>
    </lineage>
</organism>
<evidence type="ECO:0000313" key="4">
    <source>
        <dbReference type="Proteomes" id="UP000431304"/>
    </source>
</evidence>
<dbReference type="GeneID" id="42785894"/>
<evidence type="ECO:0008006" key="5">
    <source>
        <dbReference type="Google" id="ProtNLM"/>
    </source>
</evidence>
<evidence type="ECO:0000313" key="3">
    <source>
        <dbReference type="Proteomes" id="UP000095492"/>
    </source>
</evidence>
<dbReference type="EMBL" id="CYYA01000011">
    <property type="protein sequence ID" value="CUN09195.1"/>
    <property type="molecule type" value="Genomic_DNA"/>
</dbReference>
<name>A0A173U4X4_EUBRA</name>
<dbReference type="OrthoDB" id="2062461at2"/>
<proteinExistence type="predicted"/>
<evidence type="ECO:0000313" key="1">
    <source>
        <dbReference type="EMBL" id="CUN09195.1"/>
    </source>
</evidence>
<dbReference type="Proteomes" id="UP000095492">
    <property type="component" value="Unassembled WGS sequence"/>
</dbReference>
<accession>A0A173U4X4</accession>